<keyword evidence="2" id="KW-1185">Reference proteome</keyword>
<evidence type="ECO:0000313" key="2">
    <source>
        <dbReference type="Proteomes" id="UP000253769"/>
    </source>
</evidence>
<comment type="caution">
    <text evidence="1">The sequence shown here is derived from an EMBL/GenBank/DDBJ whole genome shotgun (WGS) entry which is preliminary data.</text>
</comment>
<proteinExistence type="predicted"/>
<evidence type="ECO:0000313" key="1">
    <source>
        <dbReference type="EMBL" id="RDE24970.1"/>
    </source>
</evidence>
<dbReference type="RefSeq" id="WP_114694562.1">
    <property type="nucleotide sequence ID" value="NZ_QQOH01000001.1"/>
</dbReference>
<dbReference type="OrthoDB" id="6118257at2"/>
<reference evidence="1 2" key="1">
    <citation type="submission" date="2018-07" db="EMBL/GenBank/DDBJ databases">
        <title>Motiliproteus coralliicola sp. nov., a bacterium isolated from Coral.</title>
        <authorList>
            <person name="Wang G."/>
        </authorList>
    </citation>
    <scope>NUCLEOTIDE SEQUENCE [LARGE SCALE GENOMIC DNA]</scope>
    <source>
        <strain evidence="1 2">C34</strain>
    </source>
</reference>
<sequence>MFIKIKKNCGILMENNAMDQGIVVPVSSNFLINLNQVAEISFYTLKESKKRQNIDHAELVIPTNTRVIHLTMDYRYESHQEDRPGVFNRQVNQRAYYKLFFLPECPGQYEELRGYIEQQVLNL</sequence>
<accession>A0A369WS90</accession>
<dbReference type="Proteomes" id="UP000253769">
    <property type="component" value="Unassembled WGS sequence"/>
</dbReference>
<dbReference type="AlphaFoldDB" id="A0A369WS90"/>
<protein>
    <submittedName>
        <fullName evidence="1">Uncharacterized protein</fullName>
    </submittedName>
</protein>
<dbReference type="EMBL" id="QQOH01000001">
    <property type="protein sequence ID" value="RDE24970.1"/>
    <property type="molecule type" value="Genomic_DNA"/>
</dbReference>
<gene>
    <name evidence="1" type="ORF">DV711_05195</name>
</gene>
<organism evidence="1 2">
    <name type="scientific">Motiliproteus coralliicola</name>
    <dbReference type="NCBI Taxonomy" id="2283196"/>
    <lineage>
        <taxon>Bacteria</taxon>
        <taxon>Pseudomonadati</taxon>
        <taxon>Pseudomonadota</taxon>
        <taxon>Gammaproteobacteria</taxon>
        <taxon>Oceanospirillales</taxon>
        <taxon>Oceanospirillaceae</taxon>
        <taxon>Motiliproteus</taxon>
    </lineage>
</organism>
<name>A0A369WS90_9GAMM</name>